<feature type="region of interest" description="Disordered" evidence="1">
    <location>
        <begin position="26"/>
        <end position="47"/>
    </location>
</feature>
<dbReference type="EMBL" id="JAUTXT010000020">
    <property type="protein sequence ID" value="KAK3674259.1"/>
    <property type="molecule type" value="Genomic_DNA"/>
</dbReference>
<proteinExistence type="predicted"/>
<evidence type="ECO:0000256" key="1">
    <source>
        <dbReference type="SAM" id="MobiDB-lite"/>
    </source>
</evidence>
<evidence type="ECO:0000313" key="3">
    <source>
        <dbReference type="Proteomes" id="UP001274830"/>
    </source>
</evidence>
<comment type="caution">
    <text evidence="2">The sequence shown here is derived from an EMBL/GenBank/DDBJ whole genome shotgun (WGS) entry which is preliminary data.</text>
</comment>
<keyword evidence="3" id="KW-1185">Reference proteome</keyword>
<dbReference type="Proteomes" id="UP001274830">
    <property type="component" value="Unassembled WGS sequence"/>
</dbReference>
<gene>
    <name evidence="2" type="ORF">LTR78_005728</name>
</gene>
<reference evidence="2" key="1">
    <citation type="submission" date="2023-07" db="EMBL/GenBank/DDBJ databases">
        <title>Black Yeasts Isolated from many extreme environments.</title>
        <authorList>
            <person name="Coleine C."/>
            <person name="Stajich J.E."/>
            <person name="Selbmann L."/>
        </authorList>
    </citation>
    <scope>NUCLEOTIDE SEQUENCE</scope>
    <source>
        <strain evidence="2">CCFEE 5485</strain>
    </source>
</reference>
<name>A0AAE1C0V6_9PEZI</name>
<organism evidence="2 3">
    <name type="scientific">Recurvomyces mirabilis</name>
    <dbReference type="NCBI Taxonomy" id="574656"/>
    <lineage>
        <taxon>Eukaryota</taxon>
        <taxon>Fungi</taxon>
        <taxon>Dikarya</taxon>
        <taxon>Ascomycota</taxon>
        <taxon>Pezizomycotina</taxon>
        <taxon>Dothideomycetes</taxon>
        <taxon>Dothideomycetidae</taxon>
        <taxon>Mycosphaerellales</taxon>
        <taxon>Teratosphaeriaceae</taxon>
        <taxon>Recurvomyces</taxon>
    </lineage>
</organism>
<protein>
    <submittedName>
        <fullName evidence="2">Uncharacterized protein</fullName>
    </submittedName>
</protein>
<evidence type="ECO:0000313" key="2">
    <source>
        <dbReference type="EMBL" id="KAK3674259.1"/>
    </source>
</evidence>
<accession>A0AAE1C0V6</accession>
<dbReference type="AlphaFoldDB" id="A0AAE1C0V6"/>
<sequence>MAAIGEFRNVSQLTQDDWRAWCRPTSDETTLGETPVGSLPSPRSDTTSAERANLTCLGLINTRQAHSFASRLSFLRLTLVPTKRTLSITNQPVSITITITINKMHAFTVAALAFASLAVAAPHTHGHSHNHARAVAPASEPEKRDDSTFELMVHNNCAEDKTFGLYQINSAFQMSQMSETETVPAGTNSTISAPFTALGMRLSATADKGTAAQWEAQTLFEFGYSAWNGLTGTAYDLSVMQGSTEGIAAYPDHSQCESKVCSSLGCSLAEAWTDATQVADGSPADTVCYQGVTNFRVVWCPST</sequence>